<evidence type="ECO:0000256" key="13">
    <source>
        <dbReference type="SAM" id="MobiDB-lite"/>
    </source>
</evidence>
<comment type="subcellular location">
    <subcellularLocation>
        <location evidence="2">Secreted</location>
    </subcellularLocation>
</comment>
<evidence type="ECO:0000313" key="16">
    <source>
        <dbReference type="EMBL" id="SPN96806.1"/>
    </source>
</evidence>
<evidence type="ECO:0000256" key="3">
    <source>
        <dbReference type="ARBA" id="ARBA00008682"/>
    </source>
</evidence>
<feature type="signal peptide" evidence="14">
    <location>
        <begin position="1"/>
        <end position="17"/>
    </location>
</feature>
<dbReference type="GO" id="GO:0008843">
    <property type="term" value="F:endochitinase activity"/>
    <property type="evidence" value="ECO:0007669"/>
    <property type="project" value="UniProtKB-EC"/>
</dbReference>
<accession>A0AAE8MQZ9</accession>
<evidence type="ECO:0000256" key="1">
    <source>
        <dbReference type="ARBA" id="ARBA00000822"/>
    </source>
</evidence>
<dbReference type="PANTHER" id="PTHR11177:SF384">
    <property type="entry name" value="CHITINASE"/>
    <property type="match status" value="1"/>
</dbReference>
<dbReference type="InterPro" id="IPR050314">
    <property type="entry name" value="Glycosyl_Hydrlase_18"/>
</dbReference>
<comment type="caution">
    <text evidence="16">The sequence shown here is derived from an EMBL/GenBank/DDBJ whole genome shotgun (WGS) entry which is preliminary data.</text>
</comment>
<evidence type="ECO:0000313" key="17">
    <source>
        <dbReference type="Proteomes" id="UP001187682"/>
    </source>
</evidence>
<organism evidence="16 17">
    <name type="scientific">Cephalotrichum gorgonifer</name>
    <dbReference type="NCBI Taxonomy" id="2041049"/>
    <lineage>
        <taxon>Eukaryota</taxon>
        <taxon>Fungi</taxon>
        <taxon>Dikarya</taxon>
        <taxon>Ascomycota</taxon>
        <taxon>Pezizomycotina</taxon>
        <taxon>Sordariomycetes</taxon>
        <taxon>Hypocreomycetidae</taxon>
        <taxon>Microascales</taxon>
        <taxon>Microascaceae</taxon>
        <taxon>Cephalotrichum</taxon>
    </lineage>
</organism>
<keyword evidence="5" id="KW-0964">Secreted</keyword>
<keyword evidence="7 12" id="KW-0378">Hydrolase</keyword>
<dbReference type="Pfam" id="PF00704">
    <property type="entry name" value="Glyco_hydro_18"/>
    <property type="match status" value="1"/>
</dbReference>
<proteinExistence type="inferred from homology"/>
<evidence type="ECO:0000256" key="2">
    <source>
        <dbReference type="ARBA" id="ARBA00004613"/>
    </source>
</evidence>
<dbReference type="PANTHER" id="PTHR11177">
    <property type="entry name" value="CHITINASE"/>
    <property type="match status" value="1"/>
</dbReference>
<dbReference type="GO" id="GO:0000272">
    <property type="term" value="P:polysaccharide catabolic process"/>
    <property type="evidence" value="ECO:0007669"/>
    <property type="project" value="UniProtKB-KW"/>
</dbReference>
<feature type="chain" id="PRO_5041960201" description="chitinase" evidence="14">
    <location>
        <begin position="18"/>
        <end position="487"/>
    </location>
</feature>
<protein>
    <recommendedName>
        <fullName evidence="4">chitinase</fullName>
        <ecNumber evidence="4">3.2.1.14</ecNumber>
    </recommendedName>
</protein>
<evidence type="ECO:0000256" key="6">
    <source>
        <dbReference type="ARBA" id="ARBA00022729"/>
    </source>
</evidence>
<dbReference type="GO" id="GO:0008061">
    <property type="term" value="F:chitin binding"/>
    <property type="evidence" value="ECO:0007669"/>
    <property type="project" value="InterPro"/>
</dbReference>
<dbReference type="InterPro" id="IPR029070">
    <property type="entry name" value="Chitinase_insertion_sf"/>
</dbReference>
<dbReference type="SUPFAM" id="SSF54556">
    <property type="entry name" value="Chitinase insertion domain"/>
    <property type="match status" value="1"/>
</dbReference>
<dbReference type="GO" id="GO:0006032">
    <property type="term" value="P:chitin catabolic process"/>
    <property type="evidence" value="ECO:0007669"/>
    <property type="project" value="UniProtKB-KW"/>
</dbReference>
<comment type="similarity">
    <text evidence="3">Belongs to the glycosyl hydrolase 18 family. Chitinase class V subfamily.</text>
</comment>
<dbReference type="InterPro" id="IPR017853">
    <property type="entry name" value="GH"/>
</dbReference>
<dbReference type="Gene3D" id="3.10.50.10">
    <property type="match status" value="1"/>
</dbReference>
<dbReference type="InterPro" id="IPR011583">
    <property type="entry name" value="Chitinase_II/V-like_cat"/>
</dbReference>
<dbReference type="SUPFAM" id="SSF51445">
    <property type="entry name" value="(Trans)glycosidases"/>
    <property type="match status" value="1"/>
</dbReference>
<dbReference type="CDD" id="cd06548">
    <property type="entry name" value="GH18_chitinase"/>
    <property type="match status" value="1"/>
</dbReference>
<dbReference type="EMBL" id="ONZQ02000001">
    <property type="protein sequence ID" value="SPN96806.1"/>
    <property type="molecule type" value="Genomic_DNA"/>
</dbReference>
<dbReference type="Proteomes" id="UP001187682">
    <property type="component" value="Unassembled WGS sequence"/>
</dbReference>
<keyword evidence="9" id="KW-0119">Carbohydrate metabolism</keyword>
<dbReference type="InterPro" id="IPR001579">
    <property type="entry name" value="Glyco_hydro_18_chit_AS"/>
</dbReference>
<evidence type="ECO:0000256" key="4">
    <source>
        <dbReference type="ARBA" id="ARBA00012729"/>
    </source>
</evidence>
<evidence type="ECO:0000256" key="12">
    <source>
        <dbReference type="RuleBase" id="RU000489"/>
    </source>
</evidence>
<dbReference type="SMART" id="SM00636">
    <property type="entry name" value="Glyco_18"/>
    <property type="match status" value="1"/>
</dbReference>
<evidence type="ECO:0000256" key="11">
    <source>
        <dbReference type="ARBA" id="ARBA00023326"/>
    </source>
</evidence>
<name>A0AAE8MQZ9_9PEZI</name>
<evidence type="ECO:0000259" key="15">
    <source>
        <dbReference type="PROSITE" id="PS51910"/>
    </source>
</evidence>
<evidence type="ECO:0000256" key="14">
    <source>
        <dbReference type="SAM" id="SignalP"/>
    </source>
</evidence>
<evidence type="ECO:0000256" key="7">
    <source>
        <dbReference type="ARBA" id="ARBA00022801"/>
    </source>
</evidence>
<dbReference type="FunFam" id="3.10.50.10:FF:000005">
    <property type="entry name" value="Endochitinase B1"/>
    <property type="match status" value="1"/>
</dbReference>
<keyword evidence="11" id="KW-0624">Polysaccharide degradation</keyword>
<comment type="catalytic activity">
    <reaction evidence="1">
        <text>Random endo-hydrolysis of N-acetyl-beta-D-glucosaminide (1-&gt;4)-beta-linkages in chitin and chitodextrins.</text>
        <dbReference type="EC" id="3.2.1.14"/>
    </reaction>
</comment>
<evidence type="ECO:0000256" key="5">
    <source>
        <dbReference type="ARBA" id="ARBA00022525"/>
    </source>
</evidence>
<dbReference type="FunFam" id="3.20.20.80:FF:000075">
    <property type="entry name" value="Sporulation-specific chitinase"/>
    <property type="match status" value="1"/>
</dbReference>
<dbReference type="PROSITE" id="PS51910">
    <property type="entry name" value="GH18_2"/>
    <property type="match status" value="1"/>
</dbReference>
<feature type="region of interest" description="Disordered" evidence="13">
    <location>
        <begin position="18"/>
        <end position="45"/>
    </location>
</feature>
<keyword evidence="6 14" id="KW-0732">Signal</keyword>
<keyword evidence="17" id="KW-1185">Reference proteome</keyword>
<dbReference type="InterPro" id="IPR001223">
    <property type="entry name" value="Glyco_hydro18_cat"/>
</dbReference>
<feature type="compositionally biased region" description="Polar residues" evidence="13">
    <location>
        <begin position="67"/>
        <end position="80"/>
    </location>
</feature>
<evidence type="ECO:0000256" key="9">
    <source>
        <dbReference type="ARBA" id="ARBA00023277"/>
    </source>
</evidence>
<reference evidence="16" key="1">
    <citation type="submission" date="2018-03" db="EMBL/GenBank/DDBJ databases">
        <authorList>
            <person name="Guldener U."/>
        </authorList>
    </citation>
    <scope>NUCLEOTIDE SEQUENCE</scope>
</reference>
<dbReference type="PROSITE" id="PS01095">
    <property type="entry name" value="GH18_1"/>
    <property type="match status" value="1"/>
</dbReference>
<sequence>MRTSQLATLLLAPGVLGAPRSTFDTETTPAHRGHHSRAASLNPRDDSVRIQTEPVYFDGSRLPAAPGNSTPVKNQTESAQTGGGKWGPGFHIPDTYRNVLYFTNWGIYGANFQPQELPVDRVTHVLFAFANIVEGAGTVVSSDTYSDYEKHYPTDSWADTEVNAYGCVKQLFLHKQKNRHLKVLLSIGGWTWSHKFAPVARTEAGRQEFASSAVKLMGDYGFDGLDIDWEYPKNAQEADDFVQLLKACRAELDRYARETAPGYHFALTVASPAGAQHYDVMDLEGMDPLLDAWHLMAYDYAGSWDTTSGHQAAMFRDKENPITTKFNTEEAIDAYLDRGIPSDKIVMGLPLYGRSFMNTDGIGQSFNGVGKGSIEPGVWLYRDLPQPGSTETAVDSIYASYSYNPSTRELVSYDTVSTTSRKGEWIRENELGGALFWEASGDQKGPKSLVGAMSSTMYILDGTPNNLAYPKSRFANIRNGSGSNTTA</sequence>
<dbReference type="AlphaFoldDB" id="A0AAE8MQZ9"/>
<feature type="region of interest" description="Disordered" evidence="13">
    <location>
        <begin position="59"/>
        <end position="86"/>
    </location>
</feature>
<gene>
    <name evidence="16" type="ORF">DNG_00326</name>
</gene>
<evidence type="ECO:0000256" key="10">
    <source>
        <dbReference type="ARBA" id="ARBA00023295"/>
    </source>
</evidence>
<dbReference type="GO" id="GO:0005576">
    <property type="term" value="C:extracellular region"/>
    <property type="evidence" value="ECO:0007669"/>
    <property type="project" value="UniProtKB-SubCell"/>
</dbReference>
<feature type="domain" description="GH18" evidence="15">
    <location>
        <begin position="96"/>
        <end position="460"/>
    </location>
</feature>
<dbReference type="Gene3D" id="3.20.20.80">
    <property type="entry name" value="Glycosidases"/>
    <property type="match status" value="1"/>
</dbReference>
<dbReference type="EC" id="3.2.1.14" evidence="4"/>
<evidence type="ECO:0000256" key="8">
    <source>
        <dbReference type="ARBA" id="ARBA00023024"/>
    </source>
</evidence>
<keyword evidence="8" id="KW-0146">Chitin degradation</keyword>
<keyword evidence="10 12" id="KW-0326">Glycosidase</keyword>